<dbReference type="InterPro" id="IPR000601">
    <property type="entry name" value="PKD_dom"/>
</dbReference>
<dbReference type="Gene3D" id="2.60.40.10">
    <property type="entry name" value="Immunoglobulins"/>
    <property type="match status" value="1"/>
</dbReference>
<dbReference type="Pfam" id="PF00801">
    <property type="entry name" value="PKD"/>
    <property type="match status" value="1"/>
</dbReference>
<dbReference type="STRING" id="1666911.HLUCCA11_20040"/>
<dbReference type="InterPro" id="IPR035986">
    <property type="entry name" value="PKD_dom_sf"/>
</dbReference>
<dbReference type="InterPro" id="IPR013783">
    <property type="entry name" value="Ig-like_fold"/>
</dbReference>
<feature type="domain" description="PKD" evidence="3">
    <location>
        <begin position="875"/>
        <end position="933"/>
    </location>
</feature>
<dbReference type="InterPro" id="IPR006626">
    <property type="entry name" value="PbH1"/>
</dbReference>
<organism evidence="5 6">
    <name type="scientific">Phormidesmis priestleyi Ana</name>
    <dbReference type="NCBI Taxonomy" id="1666911"/>
    <lineage>
        <taxon>Bacteria</taxon>
        <taxon>Bacillati</taxon>
        <taxon>Cyanobacteriota</taxon>
        <taxon>Cyanophyceae</taxon>
        <taxon>Leptolyngbyales</taxon>
        <taxon>Leptolyngbyaceae</taxon>
        <taxon>Phormidesmis</taxon>
    </lineage>
</organism>
<proteinExistence type="predicted"/>
<dbReference type="AlphaFoldDB" id="A0A0P8BVU9"/>
<evidence type="ECO:0000256" key="1">
    <source>
        <dbReference type="ARBA" id="ARBA00022729"/>
    </source>
</evidence>
<evidence type="ECO:0000313" key="5">
    <source>
        <dbReference type="EMBL" id="KPQ32988.1"/>
    </source>
</evidence>
<keyword evidence="1" id="KW-0732">Signal</keyword>
<dbReference type="SMART" id="SM01225">
    <property type="entry name" value="G8"/>
    <property type="match status" value="1"/>
</dbReference>
<evidence type="ECO:0000259" key="3">
    <source>
        <dbReference type="PROSITE" id="PS50093"/>
    </source>
</evidence>
<dbReference type="PROSITE" id="PS51484">
    <property type="entry name" value="G8"/>
    <property type="match status" value="1"/>
</dbReference>
<evidence type="ECO:0000313" key="6">
    <source>
        <dbReference type="Proteomes" id="UP000050465"/>
    </source>
</evidence>
<evidence type="ECO:0000256" key="2">
    <source>
        <dbReference type="ARBA" id="ARBA00023180"/>
    </source>
</evidence>
<gene>
    <name evidence="5" type="ORF">HLUCCA11_20040</name>
</gene>
<accession>A0A0P8BVU9</accession>
<evidence type="ECO:0000259" key="4">
    <source>
        <dbReference type="PROSITE" id="PS51484"/>
    </source>
</evidence>
<reference evidence="5 6" key="1">
    <citation type="submission" date="2015-09" db="EMBL/GenBank/DDBJ databases">
        <title>Identification and resolution of microdiversity through metagenomic sequencing of parallel consortia.</title>
        <authorList>
            <person name="Nelson W.C."/>
            <person name="Romine M.F."/>
            <person name="Lindemann S.R."/>
        </authorList>
    </citation>
    <scope>NUCLEOTIDE SEQUENCE [LARGE SCALE GENOMIC DNA]</scope>
    <source>
        <strain evidence="5">Ana</strain>
    </source>
</reference>
<dbReference type="InterPro" id="IPR052387">
    <property type="entry name" value="Fibrocystin"/>
</dbReference>
<dbReference type="InterPro" id="IPR019316">
    <property type="entry name" value="G8_domain"/>
</dbReference>
<dbReference type="PANTHER" id="PTHR46769">
    <property type="entry name" value="POLYCYSTIC KIDNEY AND HEPATIC DISEASE 1 (AUTOSOMAL RECESSIVE)-LIKE 1"/>
    <property type="match status" value="1"/>
</dbReference>
<dbReference type="Pfam" id="PF24606">
    <property type="entry name" value="CEMIP_beta-hel"/>
    <property type="match status" value="1"/>
</dbReference>
<dbReference type="PANTHER" id="PTHR46769:SF2">
    <property type="entry name" value="FIBROCYSTIN-L ISOFORM 2 PRECURSOR-RELATED"/>
    <property type="match status" value="1"/>
</dbReference>
<name>A0A0P8BVU9_9CYAN</name>
<dbReference type="EMBL" id="LJZR01000041">
    <property type="protein sequence ID" value="KPQ32988.1"/>
    <property type="molecule type" value="Genomic_DNA"/>
</dbReference>
<feature type="domain" description="G8" evidence="4">
    <location>
        <begin position="199"/>
        <end position="319"/>
    </location>
</feature>
<dbReference type="SMART" id="SM00710">
    <property type="entry name" value="PbH1"/>
    <property type="match status" value="5"/>
</dbReference>
<dbReference type="CDD" id="cd00146">
    <property type="entry name" value="PKD"/>
    <property type="match status" value="1"/>
</dbReference>
<sequence>MIDHLMDPILEDVLSENIVADVMLSTSETAHEGDHTSTELMQPIDNLIEDTASLPVSIIASDLVVDLVVTSATSLTHSHTASQPNTSGTLSASNLAFGTFISLLRNPIKAYSNSTDYTSSDISERSATAKAVLQALFEMYNMSPYESTTSSMSGEMDSGSEEMDSGSMTMHHHHLVDMLLLSGEETVTAINDGSWFDPNTWNSGEVPSYGAKVLIPSGITVLYDQESTARIDIIKVDGNLIFAHDQSTKLIVDTLFSTTIGTVYIGTEENPVQADKTTQIIIDSLSAVDDPMQLGKGVILSGKTRVYGAEKLDFVSLQNAHAGDNMLTLDLPLGDTVPTGWQVGDQLVLGGTAYNAAGSDADNTRFQDEVLTITAINGNQISFINSNITEGDNTILRFDHVRPVGFEDQVNLYVANTTRNVSIQTENGKDVPLENRGHVMFMHNNDVQVKNAGFYELGRSDKNKIVDEVVTNRDGSEGMGTNVRGRYAMHFHRAGAEDINSTPAIASGNAVVGSPGWGIVHHDSHAILENNVVFDVLGAGIVAESGNEIGRWSNNITIKTTGDDDPSEGFDHTKARVKNFDMGFNGEGYWLQGAGQVLMTDNIAVSAAGAGLGIFGGADGGVSARDKQVIQVSNLPAAWQDIAKGRGDESVVDASSVPLLGVSGFEVYNSGKGILTWGSMLNSDGQLSLDVPGSNTVVTAVPAHSYRSSIDDFQLWNIRNNGVQLWYTSQYDLSNGLILADTTIHPNGRGAGIANNGKNHTFTNLHIEDFAFGIQLPNDYGGNVGGAFHRDIIGSVIKDSYISGVRSNFIFFDNDNHYLQLEGNTFGTVVNNNASPTGSFNVAAIGGLAYHFDASASNDVDPWSAHSKYETSGIIAYGWDFNNDSVIDAFGRQVNHYFTATGMQSVSLTVWDQMGQATTLFQTVDVQQTAYGNAFLNGDFSQNSFLGSNSGSSVYAGAGWGRGGAAYVDTSGVLVLSDGNDWSASIGQVVQDNYLRRGQQLLKLDLKNINGASEYYKRNQISLSLWGVSGQFENTLSVNGPQQSGALAMDADQLLNVSLGDIDSNDWQALSWDLDFGLGYQYLLVEIHMQKGNDAGDYVAVDNFSLTGDGAIVLGASSMAMGMSGVASVEPIDSQPAIYPASHNMEDMLHTVHF</sequence>
<keyword evidence="2" id="KW-0325">Glycoprotein</keyword>
<dbReference type="SUPFAM" id="SSF49299">
    <property type="entry name" value="PKD domain"/>
    <property type="match status" value="1"/>
</dbReference>
<dbReference type="Proteomes" id="UP000050465">
    <property type="component" value="Unassembled WGS sequence"/>
</dbReference>
<dbReference type="PROSITE" id="PS50093">
    <property type="entry name" value="PKD"/>
    <property type="match status" value="1"/>
</dbReference>
<dbReference type="InterPro" id="IPR055401">
    <property type="entry name" value="CEMIP_beta-hel_dom"/>
</dbReference>
<comment type="caution">
    <text evidence="5">The sequence shown here is derived from an EMBL/GenBank/DDBJ whole genome shotgun (WGS) entry which is preliminary data.</text>
</comment>
<dbReference type="Pfam" id="PF10162">
    <property type="entry name" value="G8"/>
    <property type="match status" value="1"/>
</dbReference>
<protein>
    <submittedName>
        <fullName evidence="5">G8 domain</fullName>
    </submittedName>
</protein>